<keyword evidence="3" id="KW-1003">Cell membrane</keyword>
<dbReference type="PROSITE" id="PS50929">
    <property type="entry name" value="ABC_TM1F"/>
    <property type="match status" value="1"/>
</dbReference>
<dbReference type="InterPro" id="IPR039421">
    <property type="entry name" value="Type_1_exporter"/>
</dbReference>
<evidence type="ECO:0000256" key="1">
    <source>
        <dbReference type="ARBA" id="ARBA00004651"/>
    </source>
</evidence>
<dbReference type="InterPro" id="IPR027417">
    <property type="entry name" value="P-loop_NTPase"/>
</dbReference>
<dbReference type="PROSITE" id="PS50893">
    <property type="entry name" value="ABC_TRANSPORTER_2"/>
    <property type="match status" value="1"/>
</dbReference>
<dbReference type="PROSITE" id="PS00211">
    <property type="entry name" value="ABC_TRANSPORTER_1"/>
    <property type="match status" value="1"/>
</dbReference>
<feature type="transmembrane region" description="Helical" evidence="9">
    <location>
        <begin position="133"/>
        <end position="151"/>
    </location>
</feature>
<dbReference type="Pfam" id="PF00664">
    <property type="entry name" value="ABC_membrane"/>
    <property type="match status" value="1"/>
</dbReference>
<feature type="domain" description="ABC transmembrane type-1" evidence="11">
    <location>
        <begin position="16"/>
        <end position="298"/>
    </location>
</feature>
<dbReference type="PANTHER" id="PTHR43394:SF1">
    <property type="entry name" value="ATP-BINDING CASSETTE SUB-FAMILY B MEMBER 10, MITOCHONDRIAL"/>
    <property type="match status" value="1"/>
</dbReference>
<keyword evidence="5" id="KW-0547">Nucleotide-binding</keyword>
<evidence type="ECO:0000259" key="11">
    <source>
        <dbReference type="PROSITE" id="PS50929"/>
    </source>
</evidence>
<evidence type="ECO:0000256" key="7">
    <source>
        <dbReference type="ARBA" id="ARBA00022989"/>
    </source>
</evidence>
<keyword evidence="8 9" id="KW-0472">Membrane</keyword>
<dbReference type="GO" id="GO:0005524">
    <property type="term" value="F:ATP binding"/>
    <property type="evidence" value="ECO:0007669"/>
    <property type="project" value="UniProtKB-KW"/>
</dbReference>
<dbReference type="GO" id="GO:0005886">
    <property type="term" value="C:plasma membrane"/>
    <property type="evidence" value="ECO:0007669"/>
    <property type="project" value="UniProtKB-SubCell"/>
</dbReference>
<evidence type="ECO:0000256" key="9">
    <source>
        <dbReference type="SAM" id="Phobius"/>
    </source>
</evidence>
<dbReference type="RefSeq" id="WP_199179175.1">
    <property type="nucleotide sequence ID" value="NZ_CVTD020000017.1"/>
</dbReference>
<protein>
    <recommendedName>
        <fullName evidence="14">ATP-binding cassette subfamily B protein</fullName>
    </recommendedName>
</protein>
<evidence type="ECO:0000313" key="13">
    <source>
        <dbReference type="Proteomes" id="UP000236497"/>
    </source>
</evidence>
<feature type="transmembrane region" description="Helical" evidence="9">
    <location>
        <begin position="272"/>
        <end position="294"/>
    </location>
</feature>
<dbReference type="SMART" id="SM00382">
    <property type="entry name" value="AAA"/>
    <property type="match status" value="1"/>
</dbReference>
<keyword evidence="2" id="KW-0813">Transport</keyword>
<keyword evidence="13" id="KW-1185">Reference proteome</keyword>
<evidence type="ECO:0000313" key="12">
    <source>
        <dbReference type="EMBL" id="CRZ34830.1"/>
    </source>
</evidence>
<dbReference type="Pfam" id="PF00005">
    <property type="entry name" value="ABC_tran"/>
    <property type="match status" value="1"/>
</dbReference>
<dbReference type="InterPro" id="IPR017871">
    <property type="entry name" value="ABC_transporter-like_CS"/>
</dbReference>
<feature type="transmembrane region" description="Helical" evidence="9">
    <location>
        <begin position="20"/>
        <end position="40"/>
    </location>
</feature>
<dbReference type="Gene3D" id="1.20.1560.10">
    <property type="entry name" value="ABC transporter type 1, transmembrane domain"/>
    <property type="match status" value="1"/>
</dbReference>
<dbReference type="InterPro" id="IPR036640">
    <property type="entry name" value="ABC1_TM_sf"/>
</dbReference>
<reference evidence="12 13" key="1">
    <citation type="submission" date="2015-06" db="EMBL/GenBank/DDBJ databases">
        <authorList>
            <person name="Wibberg Daniel"/>
        </authorList>
    </citation>
    <scope>NUCLEOTIDE SEQUENCE [LARGE SCALE GENOMIC DNA]</scope>
    <source>
        <strain evidence="12 13">T3/55T</strain>
    </source>
</reference>
<evidence type="ECO:0000256" key="8">
    <source>
        <dbReference type="ARBA" id="ARBA00023136"/>
    </source>
</evidence>
<evidence type="ECO:0000256" key="3">
    <source>
        <dbReference type="ARBA" id="ARBA00022475"/>
    </source>
</evidence>
<dbReference type="InterPro" id="IPR011527">
    <property type="entry name" value="ABC1_TM_dom"/>
</dbReference>
<gene>
    <name evidence="12" type="ORF">HHT355_1629</name>
</gene>
<dbReference type="SUPFAM" id="SSF52540">
    <property type="entry name" value="P-loop containing nucleoside triphosphate hydrolases"/>
    <property type="match status" value="1"/>
</dbReference>
<feature type="transmembrane region" description="Helical" evidence="9">
    <location>
        <begin position="52"/>
        <end position="73"/>
    </location>
</feature>
<evidence type="ECO:0000256" key="5">
    <source>
        <dbReference type="ARBA" id="ARBA00022741"/>
    </source>
</evidence>
<name>A0A0H5SIA8_HERHM</name>
<sequence>MKRVFAYLKPYYPRMALGLFIKILGTFMDLGLPWVLAYILDDVIPKKSVSLILWWGAGMLLLSVGARTLNIVANRMASKVARDATETLRHDLFQKILSLSGRQLNYFTIPSLESRMTSDTYNIHHMIGMMQRIGVRAPIILIGGIIITSTLEPVLTLILIGVFPFMALIVYLVSKKGIPLYTNLQETVDKMVRVVRENITGVRVIKALSKNEYEKGRFSSVNKEVVDKELKAGTLMAVTNPAMNFLLNMGLTLVVIVGAFRVNSGSSEPGKIVAFLSYFMIMLHAVMAITRIFIGVSKASASAKRIAEVLDTEEDLKEIPFEPKNSDYHIEFDNVCFSYTHEPFITDISFGIKKGESLGIIGSTGSGKTTLVHLLMRFYDVDKGSIRINGVDIRSIDKQKLRGMFGVAFQNDVLFAESIYENINLGRGLTKEDVLIATEDAQAASFILNKDDKLNHKLTIKGSNLSGGQKQRLLIARALAGKPEILILDDSSSALDYKTDAQLRKSIRNNYKGTTSIIIAQRISSVMKLDKILVLEEGHMVGYGTHEELLKTCSVYQEIYQSQFGQLEGVL</sequence>
<dbReference type="Gene3D" id="3.40.50.300">
    <property type="entry name" value="P-loop containing nucleotide triphosphate hydrolases"/>
    <property type="match status" value="1"/>
</dbReference>
<keyword evidence="6" id="KW-0067">ATP-binding</keyword>
<evidence type="ECO:0008006" key="14">
    <source>
        <dbReference type="Google" id="ProtNLM"/>
    </source>
</evidence>
<dbReference type="FunFam" id="3.40.50.300:FF:000221">
    <property type="entry name" value="Multidrug ABC transporter ATP-binding protein"/>
    <property type="match status" value="1"/>
</dbReference>
<dbReference type="SUPFAM" id="SSF90123">
    <property type="entry name" value="ABC transporter transmembrane region"/>
    <property type="match status" value="1"/>
</dbReference>
<keyword evidence="7 9" id="KW-1133">Transmembrane helix</keyword>
<dbReference type="AlphaFoldDB" id="A0A0H5SIA8"/>
<dbReference type="PANTHER" id="PTHR43394">
    <property type="entry name" value="ATP-DEPENDENT PERMEASE MDL1, MITOCHONDRIAL"/>
    <property type="match status" value="1"/>
</dbReference>
<keyword evidence="4 9" id="KW-0812">Transmembrane</keyword>
<evidence type="ECO:0000256" key="4">
    <source>
        <dbReference type="ARBA" id="ARBA00022692"/>
    </source>
</evidence>
<proteinExistence type="predicted"/>
<dbReference type="EMBL" id="CVTD020000017">
    <property type="protein sequence ID" value="CRZ34830.1"/>
    <property type="molecule type" value="Genomic_DNA"/>
</dbReference>
<feature type="transmembrane region" description="Helical" evidence="9">
    <location>
        <begin position="157"/>
        <end position="174"/>
    </location>
</feature>
<comment type="subcellular location">
    <subcellularLocation>
        <location evidence="1">Cell membrane</location>
        <topology evidence="1">Multi-pass membrane protein</topology>
    </subcellularLocation>
</comment>
<accession>A0A0H5SIA8</accession>
<evidence type="ECO:0000256" key="6">
    <source>
        <dbReference type="ARBA" id="ARBA00022840"/>
    </source>
</evidence>
<evidence type="ECO:0000259" key="10">
    <source>
        <dbReference type="PROSITE" id="PS50893"/>
    </source>
</evidence>
<dbReference type="InterPro" id="IPR003593">
    <property type="entry name" value="AAA+_ATPase"/>
</dbReference>
<dbReference type="CDD" id="cd18548">
    <property type="entry name" value="ABC_6TM_Tm287_like"/>
    <property type="match status" value="1"/>
</dbReference>
<feature type="domain" description="ABC transporter" evidence="10">
    <location>
        <begin position="330"/>
        <end position="562"/>
    </location>
</feature>
<dbReference type="GO" id="GO:0015421">
    <property type="term" value="F:ABC-type oligopeptide transporter activity"/>
    <property type="evidence" value="ECO:0007669"/>
    <property type="project" value="TreeGrafter"/>
</dbReference>
<feature type="transmembrane region" description="Helical" evidence="9">
    <location>
        <begin position="242"/>
        <end position="260"/>
    </location>
</feature>
<evidence type="ECO:0000256" key="2">
    <source>
        <dbReference type="ARBA" id="ARBA00022448"/>
    </source>
</evidence>
<organism evidence="12 13">
    <name type="scientific">Herbinix hemicellulosilytica</name>
    <dbReference type="NCBI Taxonomy" id="1564487"/>
    <lineage>
        <taxon>Bacteria</taxon>
        <taxon>Bacillati</taxon>
        <taxon>Bacillota</taxon>
        <taxon>Clostridia</taxon>
        <taxon>Lachnospirales</taxon>
        <taxon>Lachnospiraceae</taxon>
        <taxon>Herbinix</taxon>
    </lineage>
</organism>
<dbReference type="InterPro" id="IPR003439">
    <property type="entry name" value="ABC_transporter-like_ATP-bd"/>
</dbReference>
<dbReference type="GO" id="GO:0016887">
    <property type="term" value="F:ATP hydrolysis activity"/>
    <property type="evidence" value="ECO:0007669"/>
    <property type="project" value="InterPro"/>
</dbReference>
<dbReference type="Proteomes" id="UP000236497">
    <property type="component" value="Unassembled WGS sequence"/>
</dbReference>